<dbReference type="InterPro" id="IPR036871">
    <property type="entry name" value="PX_dom_sf"/>
</dbReference>
<protein>
    <submittedName>
        <fullName evidence="13">Vps5-domain-containing protein</fullName>
    </submittedName>
</protein>
<dbReference type="InterPro" id="IPR035803">
    <property type="entry name" value="BAR_Vps5"/>
</dbReference>
<evidence type="ECO:0000256" key="7">
    <source>
        <dbReference type="ARBA" id="ARBA00022553"/>
    </source>
</evidence>
<dbReference type="OrthoDB" id="271164at2759"/>
<evidence type="ECO:0000313" key="13">
    <source>
        <dbReference type="EMBL" id="ODV78022.1"/>
    </source>
</evidence>
<feature type="compositionally biased region" description="Acidic residues" evidence="11">
    <location>
        <begin position="50"/>
        <end position="61"/>
    </location>
</feature>
<dbReference type="GO" id="GO:0015031">
    <property type="term" value="P:protein transport"/>
    <property type="evidence" value="ECO:0007669"/>
    <property type="project" value="UniProtKB-KW"/>
</dbReference>
<dbReference type="PANTHER" id="PTHR10555:SF170">
    <property type="entry name" value="FI18122P1"/>
    <property type="match status" value="1"/>
</dbReference>
<evidence type="ECO:0000256" key="2">
    <source>
        <dbReference type="ARBA" id="ARBA00004496"/>
    </source>
</evidence>
<evidence type="ECO:0000256" key="1">
    <source>
        <dbReference type="ARBA" id="ARBA00004287"/>
    </source>
</evidence>
<dbReference type="SMART" id="SM00312">
    <property type="entry name" value="PX"/>
    <property type="match status" value="1"/>
</dbReference>
<comment type="subcellular location">
    <subcellularLocation>
        <location evidence="2">Cytoplasm</location>
    </subcellularLocation>
    <subcellularLocation>
        <location evidence="3">Golgi apparatus</location>
    </subcellularLocation>
    <subcellularLocation>
        <location evidence="1">Membrane</location>
        <topology evidence="1">Peripheral membrane protein</topology>
        <orientation evidence="1">Cytoplasmic side</orientation>
    </subcellularLocation>
</comment>
<dbReference type="EMBL" id="KV453914">
    <property type="protein sequence ID" value="ODV78022.1"/>
    <property type="molecule type" value="Genomic_DNA"/>
</dbReference>
<evidence type="ECO:0000256" key="3">
    <source>
        <dbReference type="ARBA" id="ARBA00004555"/>
    </source>
</evidence>
<evidence type="ECO:0000256" key="5">
    <source>
        <dbReference type="ARBA" id="ARBA00022448"/>
    </source>
</evidence>
<feature type="domain" description="PX" evidence="12">
    <location>
        <begin position="272"/>
        <end position="395"/>
    </location>
</feature>
<dbReference type="Pfam" id="PF00787">
    <property type="entry name" value="PX"/>
    <property type="match status" value="1"/>
</dbReference>
<dbReference type="InterPro" id="IPR015404">
    <property type="entry name" value="Vps5_C"/>
</dbReference>
<feature type="compositionally biased region" description="Basic and acidic residues" evidence="11">
    <location>
        <begin position="185"/>
        <end position="197"/>
    </location>
</feature>
<evidence type="ECO:0000256" key="4">
    <source>
        <dbReference type="ARBA" id="ARBA00010883"/>
    </source>
</evidence>
<evidence type="ECO:0000256" key="9">
    <source>
        <dbReference type="ARBA" id="ARBA00023034"/>
    </source>
</evidence>
<feature type="region of interest" description="Disordered" evidence="11">
    <location>
        <begin position="398"/>
        <end position="434"/>
    </location>
</feature>
<dbReference type="GO" id="GO:0005829">
    <property type="term" value="C:cytosol"/>
    <property type="evidence" value="ECO:0007669"/>
    <property type="project" value="GOC"/>
</dbReference>
<dbReference type="GO" id="GO:0045053">
    <property type="term" value="P:protein retention in Golgi apparatus"/>
    <property type="evidence" value="ECO:0007669"/>
    <property type="project" value="TreeGrafter"/>
</dbReference>
<dbReference type="InterPro" id="IPR001683">
    <property type="entry name" value="PX_dom"/>
</dbReference>
<dbReference type="PROSITE" id="PS50195">
    <property type="entry name" value="PX"/>
    <property type="match status" value="1"/>
</dbReference>
<evidence type="ECO:0000256" key="10">
    <source>
        <dbReference type="ARBA" id="ARBA00023136"/>
    </source>
</evidence>
<evidence type="ECO:0000313" key="14">
    <source>
        <dbReference type="Proteomes" id="UP000094285"/>
    </source>
</evidence>
<keyword evidence="14" id="KW-1185">Reference proteome</keyword>
<feature type="compositionally biased region" description="Low complexity" evidence="11">
    <location>
        <begin position="425"/>
        <end position="434"/>
    </location>
</feature>
<evidence type="ECO:0000256" key="8">
    <source>
        <dbReference type="ARBA" id="ARBA00022927"/>
    </source>
</evidence>
<keyword evidence="7" id="KW-0597">Phosphoprotein</keyword>
<feature type="compositionally biased region" description="Basic residues" evidence="11">
    <location>
        <begin position="173"/>
        <end position="184"/>
    </location>
</feature>
<dbReference type="GO" id="GO:0035091">
    <property type="term" value="F:phosphatidylinositol binding"/>
    <property type="evidence" value="ECO:0007669"/>
    <property type="project" value="InterPro"/>
</dbReference>
<dbReference type="RefSeq" id="XP_020063144.1">
    <property type="nucleotide sequence ID" value="XM_020210423.1"/>
</dbReference>
<name>A0A1E4SF50_9ASCO</name>
<dbReference type="GO" id="GO:0042147">
    <property type="term" value="P:retrograde transport, endosome to Golgi"/>
    <property type="evidence" value="ECO:0007669"/>
    <property type="project" value="TreeGrafter"/>
</dbReference>
<gene>
    <name evidence="13" type="ORF">CANTADRAFT_55257</name>
</gene>
<sequence>MEQDDLTASHWDDVITPGSVSIFGNLNSSTIHTPNNLNNEFNDLHIGRDAEEEDEDEEEEVQASRYDDEDHPVNDQSVDHIKQAELEQLNELKKEERNEHKNSLLSELTNGADAEDLLLASSSIVTPKKVNPSESLFNVKDSPIKFEPTPKTNEGKGKKTLNTKNSQAYRANPRSRKHSSKSIIKHLDARKLNKEEIVPANSNPLGPLDSEDGRSNDLSSIKSNNKAEQLVQEANAPLYELPKNDQPELTNPPVLVERAKPNEPEETNHAANRLDIIVSDPMKVGDITTAHIVYNIKTRNKNTSPESLPVTPEPITVARRYKDFRWIYHQLQNNHPGRIIPPPPTKQTYIGRFNENFIENRRLSLEKMLSKISNVPVLSNDPDFVMFLISEDFANESRERERQSGSAASLQNNDSLDNDKDDDSSLSGSTSSNMSAPIISGGGFMTSLFSISTKVSEPDDYFIEKKQYIDELEHNLRNFYRAIELIGTQRMDLIGILDEISLALDELAELEILKTTSELLSAFSEVQLKLKENLDRINLQDQLTLGFTIEEYLRIIGSIKFVFETRTKVYQQYHTFNQDLIKKQAQLDKQTRKYKMQVDKNNLLAFEVDKLKQKTAVYEKQFNTISDTIKSEVANFEFGKIEDFRNSVEIFIESSIESQKEAIELYETFYERQNLASV</sequence>
<evidence type="ECO:0000256" key="6">
    <source>
        <dbReference type="ARBA" id="ARBA00022490"/>
    </source>
</evidence>
<dbReference type="GO" id="GO:0005794">
    <property type="term" value="C:Golgi apparatus"/>
    <property type="evidence" value="ECO:0007669"/>
    <property type="project" value="UniProtKB-SubCell"/>
</dbReference>
<dbReference type="PANTHER" id="PTHR10555">
    <property type="entry name" value="SORTING NEXIN"/>
    <property type="match status" value="1"/>
</dbReference>
<dbReference type="GeneID" id="30984559"/>
<dbReference type="Gene3D" id="3.30.1520.10">
    <property type="entry name" value="Phox-like domain"/>
    <property type="match status" value="1"/>
</dbReference>
<comment type="similarity">
    <text evidence="4">Belongs to the sorting nexin family.</text>
</comment>
<keyword evidence="6" id="KW-0963">Cytoplasm</keyword>
<evidence type="ECO:0000259" key="12">
    <source>
        <dbReference type="PROSITE" id="PS50195"/>
    </source>
</evidence>
<organism evidence="13 14">
    <name type="scientific">Suhomyces tanzawaensis NRRL Y-17324</name>
    <dbReference type="NCBI Taxonomy" id="984487"/>
    <lineage>
        <taxon>Eukaryota</taxon>
        <taxon>Fungi</taxon>
        <taxon>Dikarya</taxon>
        <taxon>Ascomycota</taxon>
        <taxon>Saccharomycotina</taxon>
        <taxon>Pichiomycetes</taxon>
        <taxon>Debaryomycetaceae</taxon>
        <taxon>Suhomyces</taxon>
    </lineage>
</organism>
<keyword evidence="10" id="KW-0472">Membrane</keyword>
<dbReference type="GO" id="GO:0030904">
    <property type="term" value="C:retromer complex"/>
    <property type="evidence" value="ECO:0007669"/>
    <property type="project" value="UniProtKB-ARBA"/>
</dbReference>
<keyword evidence="9" id="KW-0333">Golgi apparatus</keyword>
<proteinExistence type="inferred from homology"/>
<dbReference type="SUPFAM" id="SSF64268">
    <property type="entry name" value="PX domain"/>
    <property type="match status" value="1"/>
</dbReference>
<dbReference type="InterPro" id="IPR027267">
    <property type="entry name" value="AH/BAR_dom_sf"/>
</dbReference>
<keyword evidence="5" id="KW-0813">Transport</keyword>
<dbReference type="Gene3D" id="1.20.1270.60">
    <property type="entry name" value="Arfaptin homology (AH) domain/BAR domain"/>
    <property type="match status" value="1"/>
</dbReference>
<feature type="compositionally biased region" description="Basic and acidic residues" evidence="11">
    <location>
        <begin position="65"/>
        <end position="77"/>
    </location>
</feature>
<dbReference type="AlphaFoldDB" id="A0A1E4SF50"/>
<dbReference type="STRING" id="984487.A0A1E4SF50"/>
<dbReference type="CDD" id="cd07627">
    <property type="entry name" value="BAR_Vps5p"/>
    <property type="match status" value="1"/>
</dbReference>
<dbReference type="Proteomes" id="UP000094285">
    <property type="component" value="Unassembled WGS sequence"/>
</dbReference>
<keyword evidence="8" id="KW-0653">Protein transport</keyword>
<evidence type="ECO:0000256" key="11">
    <source>
        <dbReference type="SAM" id="MobiDB-lite"/>
    </source>
</evidence>
<dbReference type="GO" id="GO:0005768">
    <property type="term" value="C:endosome"/>
    <property type="evidence" value="ECO:0007669"/>
    <property type="project" value="UniProtKB-ARBA"/>
</dbReference>
<reference evidence="14" key="1">
    <citation type="submission" date="2016-05" db="EMBL/GenBank/DDBJ databases">
        <title>Comparative genomics of biotechnologically important yeasts.</title>
        <authorList>
            <consortium name="DOE Joint Genome Institute"/>
            <person name="Riley R."/>
            <person name="Haridas S."/>
            <person name="Wolfe K.H."/>
            <person name="Lopes M.R."/>
            <person name="Hittinger C.T."/>
            <person name="Goker M."/>
            <person name="Salamov A."/>
            <person name="Wisecaver J."/>
            <person name="Long T.M."/>
            <person name="Aerts A.L."/>
            <person name="Barry K."/>
            <person name="Choi C."/>
            <person name="Clum A."/>
            <person name="Coughlan A.Y."/>
            <person name="Deshpande S."/>
            <person name="Douglass A.P."/>
            <person name="Hanson S.J."/>
            <person name="Klenk H.-P."/>
            <person name="Labutti K."/>
            <person name="Lapidus A."/>
            <person name="Lindquist E."/>
            <person name="Lipzen A."/>
            <person name="Meier-Kolthoff J.P."/>
            <person name="Ohm R.A."/>
            <person name="Otillar R.P."/>
            <person name="Pangilinan J."/>
            <person name="Peng Y."/>
            <person name="Rokas A."/>
            <person name="Rosa C.A."/>
            <person name="Scheuner C."/>
            <person name="Sibirny A.A."/>
            <person name="Slot J.C."/>
            <person name="Stielow J.B."/>
            <person name="Sun H."/>
            <person name="Kurtzman C.P."/>
            <person name="Blackwell M."/>
            <person name="Grigoriev I.V."/>
            <person name="Jeffries T.W."/>
        </authorList>
    </citation>
    <scope>NUCLEOTIDE SEQUENCE [LARGE SCALE GENOMIC DNA]</scope>
    <source>
        <strain evidence="14">NRRL Y-17324</strain>
    </source>
</reference>
<feature type="region of interest" description="Disordered" evidence="11">
    <location>
        <begin position="133"/>
        <end position="220"/>
    </location>
</feature>
<feature type="compositionally biased region" description="Polar residues" evidence="11">
    <location>
        <begin position="160"/>
        <end position="169"/>
    </location>
</feature>
<accession>A0A1E4SF50</accession>
<dbReference type="Pfam" id="PF09325">
    <property type="entry name" value="Vps5"/>
    <property type="match status" value="1"/>
</dbReference>
<feature type="region of interest" description="Disordered" evidence="11">
    <location>
        <begin position="49"/>
        <end position="77"/>
    </location>
</feature>
<dbReference type="FunFam" id="1.20.1270.60:FF:000022">
    <property type="entry name" value="Sorting nexin 3 protein"/>
    <property type="match status" value="1"/>
</dbReference>